<gene>
    <name evidence="1" type="ORF">SK128_001589</name>
</gene>
<name>A0AAN9AE36_HALRR</name>
<comment type="caution">
    <text evidence="1">The sequence shown here is derived from an EMBL/GenBank/DDBJ whole genome shotgun (WGS) entry which is preliminary data.</text>
</comment>
<dbReference type="EMBL" id="JAXCGZ010001091">
    <property type="protein sequence ID" value="KAK7085373.1"/>
    <property type="molecule type" value="Genomic_DNA"/>
</dbReference>
<evidence type="ECO:0000313" key="1">
    <source>
        <dbReference type="EMBL" id="KAK7085373.1"/>
    </source>
</evidence>
<evidence type="ECO:0000313" key="2">
    <source>
        <dbReference type="Proteomes" id="UP001381693"/>
    </source>
</evidence>
<keyword evidence="2" id="KW-1185">Reference proteome</keyword>
<accession>A0AAN9AE36</accession>
<dbReference type="AlphaFoldDB" id="A0AAN9AE36"/>
<reference evidence="1 2" key="1">
    <citation type="submission" date="2023-11" db="EMBL/GenBank/DDBJ databases">
        <title>Halocaridina rubra genome assembly.</title>
        <authorList>
            <person name="Smith C."/>
        </authorList>
    </citation>
    <scope>NUCLEOTIDE SEQUENCE [LARGE SCALE GENOMIC DNA]</scope>
    <source>
        <strain evidence="1">EP-1</strain>
        <tissue evidence="1">Whole</tissue>
    </source>
</reference>
<sequence>MSSAMKSVQNDIDNKEANLRPRALHLCQQGEKQTFHKRQLCDSKWDESGRDNYQSTVSPIRVFVNDPCYVPSTPILTHPSLANLDLCYVFLENYTLCIQKDFLSSVTKLEKYIKKSKKHL</sequence>
<proteinExistence type="predicted"/>
<organism evidence="1 2">
    <name type="scientific">Halocaridina rubra</name>
    <name type="common">Hawaiian red shrimp</name>
    <dbReference type="NCBI Taxonomy" id="373956"/>
    <lineage>
        <taxon>Eukaryota</taxon>
        <taxon>Metazoa</taxon>
        <taxon>Ecdysozoa</taxon>
        <taxon>Arthropoda</taxon>
        <taxon>Crustacea</taxon>
        <taxon>Multicrustacea</taxon>
        <taxon>Malacostraca</taxon>
        <taxon>Eumalacostraca</taxon>
        <taxon>Eucarida</taxon>
        <taxon>Decapoda</taxon>
        <taxon>Pleocyemata</taxon>
        <taxon>Caridea</taxon>
        <taxon>Atyoidea</taxon>
        <taxon>Atyidae</taxon>
        <taxon>Halocaridina</taxon>
    </lineage>
</organism>
<dbReference type="Proteomes" id="UP001381693">
    <property type="component" value="Unassembled WGS sequence"/>
</dbReference>
<protein>
    <submittedName>
        <fullName evidence="1">Uncharacterized protein</fullName>
    </submittedName>
</protein>